<sequence>MRHRNRFETRKTALNAVAEERSWQCDCGTMLEEGQERHCRSCQSYQEQLLDCTWELAE</sequence>
<accession>A0A7L5BG02</accession>
<dbReference type="KEGG" id="roy:G3A56_07370"/>
<protein>
    <submittedName>
        <fullName evidence="1">Uncharacterized protein</fullName>
    </submittedName>
</protein>
<dbReference type="RefSeq" id="WP_003491963.1">
    <property type="nucleotide sequence ID" value="NZ_CP048632.1"/>
</dbReference>
<reference evidence="1 2" key="1">
    <citation type="submission" date="2020-02" db="EMBL/GenBank/DDBJ databases">
        <title>Plant-Promoting Endophytic Bacterium Rhizobium oryzihabitans sp. nov., Isolated from the Root of Rice.</title>
        <authorList>
            <person name="zhao J."/>
            <person name="Zhang G."/>
        </authorList>
    </citation>
    <scope>NUCLEOTIDE SEQUENCE [LARGE SCALE GENOMIC DNA]</scope>
    <source>
        <strain evidence="1 2">M15</strain>
    </source>
</reference>
<name>A0A7L5BG02_9HYPH</name>
<dbReference type="AlphaFoldDB" id="A0A7L5BG02"/>
<evidence type="ECO:0000313" key="1">
    <source>
        <dbReference type="EMBL" id="QIB37834.1"/>
    </source>
</evidence>
<evidence type="ECO:0000313" key="2">
    <source>
        <dbReference type="Proteomes" id="UP000464865"/>
    </source>
</evidence>
<proteinExistence type="predicted"/>
<dbReference type="EMBL" id="CP048632">
    <property type="protein sequence ID" value="QIB37834.1"/>
    <property type="molecule type" value="Genomic_DNA"/>
</dbReference>
<dbReference type="Proteomes" id="UP000464865">
    <property type="component" value="Chromosome M15-11"/>
</dbReference>
<gene>
    <name evidence="1" type="ORF">G3A56_07370</name>
</gene>
<keyword evidence="2" id="KW-1185">Reference proteome</keyword>
<organism evidence="1 2">
    <name type="scientific">Rhizobium oryzihabitans</name>
    <dbReference type="NCBI Taxonomy" id="2267833"/>
    <lineage>
        <taxon>Bacteria</taxon>
        <taxon>Pseudomonadati</taxon>
        <taxon>Pseudomonadota</taxon>
        <taxon>Alphaproteobacteria</taxon>
        <taxon>Hyphomicrobiales</taxon>
        <taxon>Rhizobiaceae</taxon>
        <taxon>Rhizobium/Agrobacterium group</taxon>
        <taxon>Rhizobium</taxon>
    </lineage>
</organism>